<gene>
    <name evidence="13" type="ORF">SAMN05444000_110111</name>
</gene>
<dbReference type="RefSeq" id="WP_073252319.1">
    <property type="nucleotide sequence ID" value="NZ_FQZQ01000010.1"/>
</dbReference>
<evidence type="ECO:0000256" key="4">
    <source>
        <dbReference type="ARBA" id="ARBA00022617"/>
    </source>
</evidence>
<dbReference type="PANTHER" id="PTHR11961">
    <property type="entry name" value="CYTOCHROME C"/>
    <property type="match status" value="1"/>
</dbReference>
<keyword evidence="10" id="KW-0472">Membrane</keyword>
<dbReference type="Gene3D" id="1.10.760.10">
    <property type="entry name" value="Cytochrome c-like domain"/>
    <property type="match status" value="1"/>
</dbReference>
<dbReference type="GO" id="GO:0046872">
    <property type="term" value="F:metal ion binding"/>
    <property type="evidence" value="ECO:0007669"/>
    <property type="project" value="UniProtKB-KW"/>
</dbReference>
<evidence type="ECO:0000256" key="7">
    <source>
        <dbReference type="ARBA" id="ARBA00022982"/>
    </source>
</evidence>
<evidence type="ECO:0000256" key="3">
    <source>
        <dbReference type="ARBA" id="ARBA00022475"/>
    </source>
</evidence>
<evidence type="ECO:0000256" key="2">
    <source>
        <dbReference type="ARBA" id="ARBA00022448"/>
    </source>
</evidence>
<dbReference type="AlphaFoldDB" id="A0A1M6KIH9"/>
<dbReference type="GO" id="GO:0020037">
    <property type="term" value="F:heme binding"/>
    <property type="evidence" value="ECO:0007669"/>
    <property type="project" value="InterPro"/>
</dbReference>
<dbReference type="Pfam" id="PF00034">
    <property type="entry name" value="Cytochrom_C"/>
    <property type="match status" value="1"/>
</dbReference>
<dbReference type="InterPro" id="IPR036909">
    <property type="entry name" value="Cyt_c-like_dom_sf"/>
</dbReference>
<dbReference type="EMBL" id="FQZQ01000010">
    <property type="protein sequence ID" value="SHJ58711.1"/>
    <property type="molecule type" value="Genomic_DNA"/>
</dbReference>
<evidence type="ECO:0000256" key="8">
    <source>
        <dbReference type="ARBA" id="ARBA00022989"/>
    </source>
</evidence>
<keyword evidence="4 11" id="KW-0349">Heme</keyword>
<dbReference type="GO" id="GO:0005886">
    <property type="term" value="C:plasma membrane"/>
    <property type="evidence" value="ECO:0007669"/>
    <property type="project" value="UniProtKB-SubCell"/>
</dbReference>
<feature type="domain" description="Cytochrome c" evidence="12">
    <location>
        <begin position="76"/>
        <end position="175"/>
    </location>
</feature>
<name>A0A1M6KIH9_9RHOB</name>
<dbReference type="InterPro" id="IPR009056">
    <property type="entry name" value="Cyt_c-like_dom"/>
</dbReference>
<dbReference type="OrthoDB" id="9805828at2"/>
<keyword evidence="14" id="KW-1185">Reference proteome</keyword>
<evidence type="ECO:0000256" key="6">
    <source>
        <dbReference type="ARBA" id="ARBA00022723"/>
    </source>
</evidence>
<evidence type="ECO:0000256" key="11">
    <source>
        <dbReference type="PROSITE-ProRule" id="PRU00433"/>
    </source>
</evidence>
<keyword evidence="6 11" id="KW-0479">Metal-binding</keyword>
<keyword evidence="8" id="KW-1133">Transmembrane helix</keyword>
<evidence type="ECO:0000313" key="14">
    <source>
        <dbReference type="Proteomes" id="UP000183982"/>
    </source>
</evidence>
<keyword evidence="2" id="KW-0813">Transport</keyword>
<dbReference type="SUPFAM" id="SSF46626">
    <property type="entry name" value="Cytochrome c"/>
    <property type="match status" value="1"/>
</dbReference>
<dbReference type="PROSITE" id="PS51007">
    <property type="entry name" value="CYTC"/>
    <property type="match status" value="1"/>
</dbReference>
<evidence type="ECO:0000256" key="5">
    <source>
        <dbReference type="ARBA" id="ARBA00022692"/>
    </source>
</evidence>
<keyword evidence="9 11" id="KW-0408">Iron</keyword>
<proteinExistence type="predicted"/>
<evidence type="ECO:0000256" key="10">
    <source>
        <dbReference type="ARBA" id="ARBA00023136"/>
    </source>
</evidence>
<evidence type="ECO:0000256" key="1">
    <source>
        <dbReference type="ARBA" id="ARBA00004162"/>
    </source>
</evidence>
<evidence type="ECO:0000259" key="12">
    <source>
        <dbReference type="PROSITE" id="PS51007"/>
    </source>
</evidence>
<dbReference type="Proteomes" id="UP000183982">
    <property type="component" value="Unassembled WGS sequence"/>
</dbReference>
<dbReference type="PRINTS" id="PR00604">
    <property type="entry name" value="CYTCHRMECIAB"/>
</dbReference>
<keyword evidence="7" id="KW-0249">Electron transport</keyword>
<accession>A0A1M6KIH9</accession>
<dbReference type="STRING" id="1470563.SAMN05444000_110111"/>
<organism evidence="13 14">
    <name type="scientific">Shimia gijangensis</name>
    <dbReference type="NCBI Taxonomy" id="1470563"/>
    <lineage>
        <taxon>Bacteria</taxon>
        <taxon>Pseudomonadati</taxon>
        <taxon>Pseudomonadota</taxon>
        <taxon>Alphaproteobacteria</taxon>
        <taxon>Rhodobacterales</taxon>
        <taxon>Roseobacteraceae</taxon>
    </lineage>
</organism>
<protein>
    <submittedName>
        <fullName evidence="13">Cytochrome c</fullName>
    </submittedName>
</protein>
<evidence type="ECO:0000313" key="13">
    <source>
        <dbReference type="EMBL" id="SHJ58711.1"/>
    </source>
</evidence>
<dbReference type="FunFam" id="1.10.760.10:FF:000026">
    <property type="entry name" value="Cytochrome C, membrane-bound"/>
    <property type="match status" value="1"/>
</dbReference>
<sequence>MFDTMTMTKALGALCGALLIFLLGGWAGETLYHVGGGGHGDHAEQAYVIEVEGADDHGDDHAVEEGPSLEELMAAADVEKGAKAFSKCKACHKLEDGANGTGPHLFGVVDRAVGSIDGFKYSGNLVAVADVWSAENLNGFLENPKKFAPGTKMSFAGFKKATDRANIIAYLSTIGN</sequence>
<dbReference type="InterPro" id="IPR002327">
    <property type="entry name" value="Cyt_c_1A/1B"/>
</dbReference>
<dbReference type="GO" id="GO:0009055">
    <property type="term" value="F:electron transfer activity"/>
    <property type="evidence" value="ECO:0007669"/>
    <property type="project" value="InterPro"/>
</dbReference>
<reference evidence="14" key="1">
    <citation type="submission" date="2016-11" db="EMBL/GenBank/DDBJ databases">
        <authorList>
            <person name="Varghese N."/>
            <person name="Submissions S."/>
        </authorList>
    </citation>
    <scope>NUCLEOTIDE SEQUENCE [LARGE SCALE GENOMIC DNA]</scope>
    <source>
        <strain evidence="14">DSM 100564</strain>
    </source>
</reference>
<keyword evidence="3" id="KW-1003">Cell membrane</keyword>
<evidence type="ECO:0000256" key="9">
    <source>
        <dbReference type="ARBA" id="ARBA00023004"/>
    </source>
</evidence>
<comment type="subcellular location">
    <subcellularLocation>
        <location evidence="1">Cell membrane</location>
        <topology evidence="1">Single-pass membrane protein</topology>
    </subcellularLocation>
</comment>
<keyword evidence="5" id="KW-0812">Transmembrane</keyword>